<dbReference type="AlphaFoldDB" id="A0AAV3B275"/>
<keyword evidence="1" id="KW-0808">Transferase</keyword>
<accession>A0AAV3B275</accession>
<dbReference type="InterPro" id="IPR001678">
    <property type="entry name" value="MeTrfase_RsmB-F_NOP2_dom"/>
</dbReference>
<dbReference type="Pfam" id="PF21148">
    <property type="entry name" value="NSUN5_fdxn-like"/>
    <property type="match status" value="1"/>
</dbReference>
<dbReference type="SUPFAM" id="SSF53335">
    <property type="entry name" value="S-adenosyl-L-methionine-dependent methyltransferases"/>
    <property type="match status" value="1"/>
</dbReference>
<dbReference type="EMBL" id="DYDO01000003">
    <property type="protein sequence ID" value="DBA29227.1"/>
    <property type="molecule type" value="Genomic_DNA"/>
</dbReference>
<evidence type="ECO:0000259" key="3">
    <source>
        <dbReference type="PROSITE" id="PS51686"/>
    </source>
</evidence>
<dbReference type="Proteomes" id="UP001181693">
    <property type="component" value="Unassembled WGS sequence"/>
</dbReference>
<organism evidence="4 5">
    <name type="scientific">Pyxicephalus adspersus</name>
    <name type="common">African bullfrog</name>
    <dbReference type="NCBI Taxonomy" id="30357"/>
    <lineage>
        <taxon>Eukaryota</taxon>
        <taxon>Metazoa</taxon>
        <taxon>Chordata</taxon>
        <taxon>Craniata</taxon>
        <taxon>Vertebrata</taxon>
        <taxon>Euteleostomi</taxon>
        <taxon>Amphibia</taxon>
        <taxon>Batrachia</taxon>
        <taxon>Anura</taxon>
        <taxon>Neobatrachia</taxon>
        <taxon>Ranoidea</taxon>
        <taxon>Pyxicephalidae</taxon>
        <taxon>Pyxicephalinae</taxon>
        <taxon>Pyxicephalus</taxon>
    </lineage>
</organism>
<comment type="similarity">
    <text evidence="1">Belongs to the class I-like SAM-binding methyltransferase superfamily. RsmB/NOP family.</text>
</comment>
<dbReference type="PROSITE" id="PS51686">
    <property type="entry name" value="SAM_MT_RSMB_NOP"/>
    <property type="match status" value="1"/>
</dbReference>
<dbReference type="GO" id="GO:0003723">
    <property type="term" value="F:RNA binding"/>
    <property type="evidence" value="ECO:0007669"/>
    <property type="project" value="UniProtKB-UniRule"/>
</dbReference>
<dbReference type="GO" id="GO:0008168">
    <property type="term" value="F:methyltransferase activity"/>
    <property type="evidence" value="ECO:0007669"/>
    <property type="project" value="UniProtKB-KW"/>
</dbReference>
<keyword evidence="1" id="KW-0489">Methyltransferase</keyword>
<proteinExistence type="inferred from homology"/>
<name>A0AAV3B275_PYXAD</name>
<dbReference type="InterPro" id="IPR042620">
    <property type="entry name" value="NSUN7"/>
</dbReference>
<keyword evidence="1" id="KW-0694">RNA-binding</keyword>
<keyword evidence="5" id="KW-1185">Reference proteome</keyword>
<feature type="region of interest" description="Disordered" evidence="2">
    <location>
        <begin position="512"/>
        <end position="542"/>
    </location>
</feature>
<evidence type="ECO:0000313" key="5">
    <source>
        <dbReference type="Proteomes" id="UP001181693"/>
    </source>
</evidence>
<feature type="region of interest" description="Disordered" evidence="2">
    <location>
        <begin position="659"/>
        <end position="679"/>
    </location>
</feature>
<comment type="caution">
    <text evidence="1">Lacks conserved residue(s) required for the propagation of feature annotation.</text>
</comment>
<feature type="region of interest" description="Disordered" evidence="2">
    <location>
        <begin position="563"/>
        <end position="586"/>
    </location>
</feature>
<dbReference type="Gene3D" id="3.40.50.150">
    <property type="entry name" value="Vaccinia Virus protein VP39"/>
    <property type="match status" value="1"/>
</dbReference>
<evidence type="ECO:0000313" key="4">
    <source>
        <dbReference type="EMBL" id="DBA29227.1"/>
    </source>
</evidence>
<dbReference type="InterPro" id="IPR049561">
    <property type="entry name" value="NSUN5_7_fdxn-like"/>
</dbReference>
<dbReference type="GO" id="GO:0032259">
    <property type="term" value="P:methylation"/>
    <property type="evidence" value="ECO:0007669"/>
    <property type="project" value="UniProtKB-KW"/>
</dbReference>
<feature type="compositionally biased region" description="Polar residues" evidence="2">
    <location>
        <begin position="533"/>
        <end position="542"/>
    </location>
</feature>
<reference evidence="4" key="1">
    <citation type="thesis" date="2020" institute="ProQuest LLC" country="789 East Eisenhower Parkway, Ann Arbor, MI, USA">
        <title>Comparative Genomics and Chromosome Evolution.</title>
        <authorList>
            <person name="Mudd A.B."/>
        </authorList>
    </citation>
    <scope>NUCLEOTIDE SEQUENCE</scope>
    <source>
        <strain evidence="4">1538</strain>
        <tissue evidence="4">Blood</tissue>
    </source>
</reference>
<feature type="compositionally biased region" description="Polar residues" evidence="2">
    <location>
        <begin position="662"/>
        <end position="679"/>
    </location>
</feature>
<dbReference type="InterPro" id="IPR029063">
    <property type="entry name" value="SAM-dependent_MTases_sf"/>
</dbReference>
<feature type="compositionally biased region" description="Basic residues" evidence="2">
    <location>
        <begin position="523"/>
        <end position="532"/>
    </location>
</feature>
<dbReference type="Gene3D" id="3.30.70.1170">
    <property type="entry name" value="Sun protein, domain 3"/>
    <property type="match status" value="1"/>
</dbReference>
<dbReference type="PANTHER" id="PTHR14663:SF2">
    <property type="entry name" value="METHYLTRANSFERASE NSUN7-RELATED"/>
    <property type="match status" value="1"/>
</dbReference>
<gene>
    <name evidence="4" type="ORF">GDO54_009475</name>
</gene>
<evidence type="ECO:0000256" key="1">
    <source>
        <dbReference type="PROSITE-ProRule" id="PRU01023"/>
    </source>
</evidence>
<evidence type="ECO:0000256" key="2">
    <source>
        <dbReference type="SAM" id="MobiDB-lite"/>
    </source>
</evidence>
<feature type="domain" description="SAM-dependent MTase RsmB/NOP-type" evidence="3">
    <location>
        <begin position="176"/>
        <end position="488"/>
    </location>
</feature>
<dbReference type="PANTHER" id="PTHR14663">
    <property type="entry name" value="METHYLTRANSFERASE NSUN7-RELATED"/>
    <property type="match status" value="1"/>
</dbReference>
<sequence length="697" mass="79010">MELLSNLISLEGGSSSWPTEKVNYPDQIFFNAARIFQHIHRKKPPDKTVVSYGNDSGMPLPAFKDERFQRWCYELAFNSLKYQDLLETILLVSGFYHSQPLPDEMTSLVVVMLYDFQDRKFQRRCISNNDEVVEDVREVENFLNSYKTKLAAALAKCRIKYAAPTIEYILPETVRKQEQRASTVPLYAWINTAKISLTEVFNTLKKEGFTQAESPSDLHGYTYCLDEHCQDLLVFPTHLKEELSSMEMFIDYKIVLQDKSHSIAVHSVKMLHNMDSDIIVANPSSGFTIAHLSVLTSQCNIYVCGVKSESRNEELQELFMNMECKNIKMLKESFTDIDPGDPRLQKANLILLLPQCSGSGVSNPVEFILNEHGDTSLLQDFSQGSVSTERLNDLAKQQLSEINHAMKFNKVHTILYCTRSVYQEENENVIKQALQLKMEGTKGQPYGLSPPVIPLCHSSENESACDKFFRMELSDKCNGCFVAIMTRETAPSPSLSPQDVLARAASKGLLNGIKVGKSSRKDDKKRKSKAQSHKTTSATLNAQAKINEFINHENIMMSPRTPKIQHDQTTSHKNTKNLRLPKAPNQSGIPTVSITMKHPSNFSLFSKDRQTSAIRPKPEEKIQLKPVQIILPPVTTPFQYSSSPDVKNRSPVHYYHQRWHSGTRSSPQYPLTPTQSSIGKTRESIPFTTVLHAKPWH</sequence>
<keyword evidence="1" id="KW-0949">S-adenosyl-L-methionine</keyword>
<protein>
    <recommendedName>
        <fullName evidence="3">SAM-dependent MTase RsmB/NOP-type domain-containing protein</fullName>
    </recommendedName>
</protein>
<comment type="caution">
    <text evidence="4">The sequence shown here is derived from an EMBL/GenBank/DDBJ whole genome shotgun (WGS) entry which is preliminary data.</text>
</comment>